<dbReference type="Pfam" id="PF00158">
    <property type="entry name" value="Sigma54_activat"/>
    <property type="match status" value="1"/>
</dbReference>
<protein>
    <recommendedName>
        <fullName evidence="2">DNA-binding transcriptional regulator NtrC</fullName>
    </recommendedName>
    <alternativeName>
        <fullName evidence="14">Nitrogen regulation protein NR(I)</fullName>
    </alternativeName>
    <alternativeName>
        <fullName evidence="15">Nitrogen regulator I</fullName>
    </alternativeName>
</protein>
<evidence type="ECO:0000256" key="14">
    <source>
        <dbReference type="ARBA" id="ARBA00029881"/>
    </source>
</evidence>
<dbReference type="SUPFAM" id="SSF52540">
    <property type="entry name" value="P-loop containing nucleoside triphosphate hydrolases"/>
    <property type="match status" value="1"/>
</dbReference>
<evidence type="ECO:0000256" key="12">
    <source>
        <dbReference type="ARBA" id="ARBA00023163"/>
    </source>
</evidence>
<evidence type="ECO:0000256" key="7">
    <source>
        <dbReference type="ARBA" id="ARBA00022840"/>
    </source>
</evidence>
<dbReference type="Proteomes" id="UP000317648">
    <property type="component" value="Chromosome"/>
</dbReference>
<evidence type="ECO:0000256" key="15">
    <source>
        <dbReference type="ARBA" id="ARBA00031910"/>
    </source>
</evidence>
<gene>
    <name evidence="19" type="primary">glnG</name>
    <name evidence="19" type="ORF">Pla8534_54130</name>
</gene>
<dbReference type="GO" id="GO:0043565">
    <property type="term" value="F:sequence-specific DNA binding"/>
    <property type="evidence" value="ECO:0007669"/>
    <property type="project" value="InterPro"/>
</dbReference>
<dbReference type="Gene3D" id="3.40.50.300">
    <property type="entry name" value="P-loop containing nucleotide triphosphate hydrolases"/>
    <property type="match status" value="1"/>
</dbReference>
<evidence type="ECO:0000256" key="6">
    <source>
        <dbReference type="ARBA" id="ARBA00022741"/>
    </source>
</evidence>
<dbReference type="InterPro" id="IPR001789">
    <property type="entry name" value="Sig_transdc_resp-reg_receiver"/>
</dbReference>
<dbReference type="Pfam" id="PF00072">
    <property type="entry name" value="Response_reg"/>
    <property type="match status" value="1"/>
</dbReference>
<evidence type="ECO:0000256" key="16">
    <source>
        <dbReference type="PROSITE-ProRule" id="PRU00169"/>
    </source>
</evidence>
<evidence type="ECO:0000256" key="13">
    <source>
        <dbReference type="ARBA" id="ARBA00023231"/>
    </source>
</evidence>
<dbReference type="PRINTS" id="PR01590">
    <property type="entry name" value="HTHFIS"/>
</dbReference>
<keyword evidence="20" id="KW-1185">Reference proteome</keyword>
<dbReference type="GO" id="GO:0005737">
    <property type="term" value="C:cytoplasm"/>
    <property type="evidence" value="ECO:0007669"/>
    <property type="project" value="UniProtKB-SubCell"/>
</dbReference>
<dbReference type="Gene3D" id="3.40.50.2300">
    <property type="match status" value="1"/>
</dbReference>
<dbReference type="PROSITE" id="PS00676">
    <property type="entry name" value="SIGMA54_INTERACT_2"/>
    <property type="match status" value="1"/>
</dbReference>
<organism evidence="19 20">
    <name type="scientific">Lignipirellula cremea</name>
    <dbReference type="NCBI Taxonomy" id="2528010"/>
    <lineage>
        <taxon>Bacteria</taxon>
        <taxon>Pseudomonadati</taxon>
        <taxon>Planctomycetota</taxon>
        <taxon>Planctomycetia</taxon>
        <taxon>Pirellulales</taxon>
        <taxon>Pirellulaceae</taxon>
        <taxon>Lignipirellula</taxon>
    </lineage>
</organism>
<proteinExistence type="predicted"/>
<dbReference type="InterPro" id="IPR002197">
    <property type="entry name" value="HTH_Fis"/>
</dbReference>
<feature type="domain" description="Response regulatory" evidence="18">
    <location>
        <begin position="2"/>
        <end position="116"/>
    </location>
</feature>
<dbReference type="CDD" id="cd00009">
    <property type="entry name" value="AAA"/>
    <property type="match status" value="1"/>
</dbReference>
<dbReference type="PANTHER" id="PTHR32071">
    <property type="entry name" value="TRANSCRIPTIONAL REGULATORY PROTEIN"/>
    <property type="match status" value="1"/>
</dbReference>
<evidence type="ECO:0000256" key="5">
    <source>
        <dbReference type="ARBA" id="ARBA00022553"/>
    </source>
</evidence>
<dbReference type="GO" id="GO:0005524">
    <property type="term" value="F:ATP binding"/>
    <property type="evidence" value="ECO:0007669"/>
    <property type="project" value="UniProtKB-KW"/>
</dbReference>
<evidence type="ECO:0000313" key="19">
    <source>
        <dbReference type="EMBL" id="QDU97564.1"/>
    </source>
</evidence>
<keyword evidence="3" id="KW-0963">Cytoplasm</keyword>
<dbReference type="FunFam" id="3.40.50.300:FF:000006">
    <property type="entry name" value="DNA-binding transcriptional regulator NtrC"/>
    <property type="match status" value="1"/>
</dbReference>
<dbReference type="InterPro" id="IPR009057">
    <property type="entry name" value="Homeodomain-like_sf"/>
</dbReference>
<keyword evidence="6" id="KW-0547">Nucleotide-binding</keyword>
<dbReference type="SMART" id="SM00448">
    <property type="entry name" value="REC"/>
    <property type="match status" value="1"/>
</dbReference>
<dbReference type="SUPFAM" id="SSF52172">
    <property type="entry name" value="CheY-like"/>
    <property type="match status" value="1"/>
</dbReference>
<keyword evidence="8" id="KW-0902">Two-component regulatory system</keyword>
<evidence type="ECO:0000256" key="3">
    <source>
        <dbReference type="ARBA" id="ARBA00022490"/>
    </source>
</evidence>
<dbReference type="KEGG" id="lcre:Pla8534_54130"/>
<evidence type="ECO:0000256" key="10">
    <source>
        <dbReference type="ARBA" id="ARBA00023125"/>
    </source>
</evidence>
<dbReference type="PROSITE" id="PS50045">
    <property type="entry name" value="SIGMA54_INTERACT_4"/>
    <property type="match status" value="1"/>
</dbReference>
<dbReference type="EMBL" id="CP036433">
    <property type="protein sequence ID" value="QDU97564.1"/>
    <property type="molecule type" value="Genomic_DNA"/>
</dbReference>
<accession>A0A518E0E6</accession>
<keyword evidence="5 16" id="KW-0597">Phosphoprotein</keyword>
<evidence type="ECO:0000256" key="4">
    <source>
        <dbReference type="ARBA" id="ARBA00022491"/>
    </source>
</evidence>
<evidence type="ECO:0000256" key="11">
    <source>
        <dbReference type="ARBA" id="ARBA00023159"/>
    </source>
</evidence>
<dbReference type="GO" id="GO:0000160">
    <property type="term" value="P:phosphorelay signal transduction system"/>
    <property type="evidence" value="ECO:0007669"/>
    <property type="project" value="UniProtKB-KW"/>
</dbReference>
<reference evidence="19 20" key="1">
    <citation type="submission" date="2019-02" db="EMBL/GenBank/DDBJ databases">
        <title>Deep-cultivation of Planctomycetes and their phenomic and genomic characterization uncovers novel biology.</title>
        <authorList>
            <person name="Wiegand S."/>
            <person name="Jogler M."/>
            <person name="Boedeker C."/>
            <person name="Pinto D."/>
            <person name="Vollmers J."/>
            <person name="Rivas-Marin E."/>
            <person name="Kohn T."/>
            <person name="Peeters S.H."/>
            <person name="Heuer A."/>
            <person name="Rast P."/>
            <person name="Oberbeckmann S."/>
            <person name="Bunk B."/>
            <person name="Jeske O."/>
            <person name="Meyerdierks A."/>
            <person name="Storesund J.E."/>
            <person name="Kallscheuer N."/>
            <person name="Luecker S."/>
            <person name="Lage O.M."/>
            <person name="Pohl T."/>
            <person name="Merkel B.J."/>
            <person name="Hornburger P."/>
            <person name="Mueller R.-W."/>
            <person name="Bruemmer F."/>
            <person name="Labrenz M."/>
            <person name="Spormann A.M."/>
            <person name="Op den Camp H."/>
            <person name="Overmann J."/>
            <person name="Amann R."/>
            <person name="Jetten M.S.M."/>
            <person name="Mascher T."/>
            <person name="Medema M.H."/>
            <person name="Devos D.P."/>
            <person name="Kaster A.-K."/>
            <person name="Ovreas L."/>
            <person name="Rohde M."/>
            <person name="Galperin M.Y."/>
            <person name="Jogler C."/>
        </authorList>
    </citation>
    <scope>NUCLEOTIDE SEQUENCE [LARGE SCALE GENOMIC DNA]</scope>
    <source>
        <strain evidence="19 20">Pla85_3_4</strain>
    </source>
</reference>
<evidence type="ECO:0000256" key="9">
    <source>
        <dbReference type="ARBA" id="ARBA00023015"/>
    </source>
</evidence>
<dbReference type="Pfam" id="PF02954">
    <property type="entry name" value="HTH_8"/>
    <property type="match status" value="1"/>
</dbReference>
<dbReference type="InterPro" id="IPR025943">
    <property type="entry name" value="Sigma_54_int_dom_ATP-bd_2"/>
</dbReference>
<dbReference type="AlphaFoldDB" id="A0A518E0E6"/>
<dbReference type="OrthoDB" id="7476585at2"/>
<dbReference type="GO" id="GO:0006355">
    <property type="term" value="P:regulation of DNA-templated transcription"/>
    <property type="evidence" value="ECO:0007669"/>
    <property type="project" value="InterPro"/>
</dbReference>
<evidence type="ECO:0000259" key="17">
    <source>
        <dbReference type="PROSITE" id="PS50045"/>
    </source>
</evidence>
<dbReference type="InterPro" id="IPR003593">
    <property type="entry name" value="AAA+_ATPase"/>
</dbReference>
<keyword evidence="12" id="KW-0804">Transcription</keyword>
<feature type="modified residue" description="4-aspartylphosphate" evidence="16">
    <location>
        <position position="51"/>
    </location>
</feature>
<name>A0A518E0E6_9BACT</name>
<dbReference type="RefSeq" id="WP_145056330.1">
    <property type="nucleotide sequence ID" value="NZ_CP036433.1"/>
</dbReference>
<keyword evidence="10" id="KW-0238">DNA-binding</keyword>
<dbReference type="Gene3D" id="1.10.10.60">
    <property type="entry name" value="Homeodomain-like"/>
    <property type="match status" value="1"/>
</dbReference>
<evidence type="ECO:0000256" key="8">
    <source>
        <dbReference type="ARBA" id="ARBA00023012"/>
    </source>
</evidence>
<evidence type="ECO:0000256" key="1">
    <source>
        <dbReference type="ARBA" id="ARBA00004496"/>
    </source>
</evidence>
<keyword evidence="11" id="KW-0010">Activator</keyword>
<evidence type="ECO:0000256" key="2">
    <source>
        <dbReference type="ARBA" id="ARBA00019059"/>
    </source>
</evidence>
<dbReference type="PROSITE" id="PS50110">
    <property type="entry name" value="RESPONSE_REGULATORY"/>
    <property type="match status" value="1"/>
</dbReference>
<keyword evidence="13" id="KW-0535">Nitrogen fixation</keyword>
<comment type="subcellular location">
    <subcellularLocation>
        <location evidence="1">Cytoplasm</location>
    </subcellularLocation>
</comment>
<feature type="domain" description="Sigma-54 factor interaction" evidence="17">
    <location>
        <begin position="132"/>
        <end position="376"/>
    </location>
</feature>
<keyword evidence="7" id="KW-0067">ATP-binding</keyword>
<dbReference type="Pfam" id="PF25601">
    <property type="entry name" value="AAA_lid_14"/>
    <property type="match status" value="1"/>
</dbReference>
<sequence length="476" mass="51042">MAILIVDDEPSICWALEQLSRRMGYAAVTASTAERAIELAAQETPQAVVLDIRLPGIDGLSAIRELRQHTGAAPIIVITAFGDLETAVQAINAGVFEYIVKPFDLNQIEQVLTRALEPAVESPATSERVEGLVGSSLAMQEVFKRIALAAPREASVLLQGESGVGKELAARAIHRYSRRSDGPFIAVNVAALSPALAESELFGHVRGAFTGAEQARKGLLVEASGGTLFLDEVADIPLPTQVKLLRCLEQGEVTPVGADRPTPTSFRVVSATHRDLQRLTVTGEFRHDLYFRLSTFQIDLPPLRSRPGDIRELARHFLASLADGPAGDSGASAGSDSTGAKKKNARISEAALAELESRSWWGNVRELRNAVEHALILARDAVIEPDHLPAPAPPTHATPQGSPQEQLAALLTGWTEEELATGDLADLHQRLLNLVEPPVLAAAVAHSRGQVAAAARVLGMHRTTLKKKLEQYGIDE</sequence>
<dbReference type="InterPro" id="IPR058031">
    <property type="entry name" value="AAA_lid_NorR"/>
</dbReference>
<keyword evidence="9" id="KW-0805">Transcription regulation</keyword>
<dbReference type="PANTHER" id="PTHR32071:SF95">
    <property type="entry name" value="DNA-BINDING TRANSCRIPTIONAL REGULATOR NTRC"/>
    <property type="match status" value="1"/>
</dbReference>
<dbReference type="SMART" id="SM00382">
    <property type="entry name" value="AAA"/>
    <property type="match status" value="1"/>
</dbReference>
<dbReference type="SUPFAM" id="SSF46689">
    <property type="entry name" value="Homeodomain-like"/>
    <property type="match status" value="1"/>
</dbReference>
<dbReference type="InterPro" id="IPR027417">
    <property type="entry name" value="P-loop_NTPase"/>
</dbReference>
<dbReference type="InterPro" id="IPR011006">
    <property type="entry name" value="CheY-like_superfamily"/>
</dbReference>
<dbReference type="InterPro" id="IPR002078">
    <property type="entry name" value="Sigma_54_int"/>
</dbReference>
<keyword evidence="4" id="KW-0678">Repressor</keyword>
<evidence type="ECO:0000313" key="20">
    <source>
        <dbReference type="Proteomes" id="UP000317648"/>
    </source>
</evidence>
<evidence type="ECO:0000259" key="18">
    <source>
        <dbReference type="PROSITE" id="PS50110"/>
    </source>
</evidence>
<dbReference type="Gene3D" id="1.10.8.60">
    <property type="match status" value="1"/>
</dbReference>